<organism evidence="2 3">
    <name type="scientific">Spodoptera exigua</name>
    <name type="common">Beet armyworm</name>
    <name type="synonym">Noctua fulgens</name>
    <dbReference type="NCBI Taxonomy" id="7107"/>
    <lineage>
        <taxon>Eukaryota</taxon>
        <taxon>Metazoa</taxon>
        <taxon>Ecdysozoa</taxon>
        <taxon>Arthropoda</taxon>
        <taxon>Hexapoda</taxon>
        <taxon>Insecta</taxon>
        <taxon>Pterygota</taxon>
        <taxon>Neoptera</taxon>
        <taxon>Endopterygota</taxon>
        <taxon>Lepidoptera</taxon>
        <taxon>Glossata</taxon>
        <taxon>Ditrysia</taxon>
        <taxon>Noctuoidea</taxon>
        <taxon>Noctuidae</taxon>
        <taxon>Amphipyrinae</taxon>
        <taxon>Spodoptera</taxon>
    </lineage>
</organism>
<comment type="caution">
    <text evidence="2">The sequence shown here is derived from an EMBL/GenBank/DDBJ whole genome shotgun (WGS) entry which is preliminary data.</text>
</comment>
<evidence type="ECO:0000256" key="1">
    <source>
        <dbReference type="SAM" id="Phobius"/>
    </source>
</evidence>
<name>A0A922MFC2_SPOEX</name>
<keyword evidence="1" id="KW-0812">Transmembrane</keyword>
<feature type="transmembrane region" description="Helical" evidence="1">
    <location>
        <begin position="122"/>
        <end position="141"/>
    </location>
</feature>
<sequence length="209" mass="23991">MLTHISFSLQMVTTDYKQFLLLILNYVLALILPLIGGQMAMNQGTKIHRAVTRFYNIIIVGKSKIESLLIKSRFEEFKPIIFILISYMTLTILPILAGHKIYRQGVKFQRVLARLYNSVAVFGKYYCLYLLLLGLVYGHVVHRTKSIQNVSDSYGPDAKLLKDFIRLTKKKPLQIKLITKIPVGIYLLPVLFAIGINYVITMLQFNHVI</sequence>
<dbReference type="AlphaFoldDB" id="A0A922MFC2"/>
<evidence type="ECO:0000313" key="2">
    <source>
        <dbReference type="EMBL" id="KAH9635364.1"/>
    </source>
</evidence>
<proteinExistence type="predicted"/>
<evidence type="ECO:0000313" key="3">
    <source>
        <dbReference type="Proteomes" id="UP000814243"/>
    </source>
</evidence>
<keyword evidence="1" id="KW-1133">Transmembrane helix</keyword>
<accession>A0A922MFC2</accession>
<gene>
    <name evidence="2" type="ORF">HF086_017930</name>
</gene>
<dbReference type="EMBL" id="JACEFF010000561">
    <property type="protein sequence ID" value="KAH9635364.1"/>
    <property type="molecule type" value="Genomic_DNA"/>
</dbReference>
<keyword evidence="1" id="KW-0472">Membrane</keyword>
<dbReference type="Proteomes" id="UP000814243">
    <property type="component" value="Unassembled WGS sequence"/>
</dbReference>
<protein>
    <submittedName>
        <fullName evidence="2">Uncharacterized protein</fullName>
    </submittedName>
</protein>
<feature type="transmembrane region" description="Helical" evidence="1">
    <location>
        <begin position="20"/>
        <end position="40"/>
    </location>
</feature>
<reference evidence="2" key="1">
    <citation type="journal article" date="2021" name="G3 (Bethesda)">
        <title>Genome and transcriptome analysis of the beet armyworm Spodoptera exigua reveals targets for pest control. .</title>
        <authorList>
            <person name="Simon S."/>
            <person name="Breeschoten T."/>
            <person name="Jansen H.J."/>
            <person name="Dirks R.P."/>
            <person name="Schranz M.E."/>
            <person name="Ros V.I.D."/>
        </authorList>
    </citation>
    <scope>NUCLEOTIDE SEQUENCE</scope>
    <source>
        <strain evidence="2">TB_SE_WUR_2020</strain>
    </source>
</reference>
<feature type="transmembrane region" description="Helical" evidence="1">
    <location>
        <begin position="80"/>
        <end position="102"/>
    </location>
</feature>
<feature type="transmembrane region" description="Helical" evidence="1">
    <location>
        <begin position="177"/>
        <end position="200"/>
    </location>
</feature>